<feature type="domain" description="Helicase C-terminal" evidence="3">
    <location>
        <begin position="684"/>
        <end position="837"/>
    </location>
</feature>
<dbReference type="InterPro" id="IPR014001">
    <property type="entry name" value="Helicase_ATP-bd"/>
</dbReference>
<dbReference type="PANTHER" id="PTHR47396">
    <property type="entry name" value="TYPE I RESTRICTION ENZYME ECOKI R PROTEIN"/>
    <property type="match status" value="1"/>
</dbReference>
<evidence type="ECO:0000256" key="1">
    <source>
        <dbReference type="SAM" id="Coils"/>
    </source>
</evidence>
<dbReference type="PANTHER" id="PTHR47396:SF1">
    <property type="entry name" value="ATP-DEPENDENT HELICASE IRC3-RELATED"/>
    <property type="match status" value="1"/>
</dbReference>
<dbReference type="PROSITE" id="PS51192">
    <property type="entry name" value="HELICASE_ATP_BIND_1"/>
    <property type="match status" value="1"/>
</dbReference>
<dbReference type="Pfam" id="PF22548">
    <property type="entry name" value="AEP-TOTE"/>
    <property type="match status" value="1"/>
</dbReference>
<protein>
    <submittedName>
        <fullName evidence="4">DEAD/DEAH box helicase</fullName>
    </submittedName>
</protein>
<dbReference type="PROSITE" id="PS51194">
    <property type="entry name" value="HELICASE_CTER"/>
    <property type="match status" value="1"/>
</dbReference>
<keyword evidence="4" id="KW-0547">Nucleotide-binding</keyword>
<keyword evidence="4" id="KW-0347">Helicase</keyword>
<dbReference type="InterPro" id="IPR001650">
    <property type="entry name" value="Helicase_C-like"/>
</dbReference>
<dbReference type="InterPro" id="IPR027417">
    <property type="entry name" value="P-loop_NTPase"/>
</dbReference>
<dbReference type="OrthoDB" id="9802848at2"/>
<dbReference type="GO" id="GO:0005829">
    <property type="term" value="C:cytosol"/>
    <property type="evidence" value="ECO:0007669"/>
    <property type="project" value="TreeGrafter"/>
</dbReference>
<keyword evidence="4" id="KW-0378">Hydrolase</keyword>
<evidence type="ECO:0000313" key="5">
    <source>
        <dbReference type="Proteomes" id="UP000474104"/>
    </source>
</evidence>
<dbReference type="CDD" id="cd09126">
    <property type="entry name" value="PLDc_C_DEXD_like"/>
    <property type="match status" value="1"/>
</dbReference>
<dbReference type="EMBL" id="VIRB01000062">
    <property type="protein sequence ID" value="NDO69130.1"/>
    <property type="molecule type" value="Genomic_DNA"/>
</dbReference>
<name>A0A9X5H6K2_9FIRM</name>
<organism evidence="4 5">
    <name type="scientific">Schaedlerella arabinosiphila</name>
    <dbReference type="NCBI Taxonomy" id="2044587"/>
    <lineage>
        <taxon>Bacteria</taxon>
        <taxon>Bacillati</taxon>
        <taxon>Bacillota</taxon>
        <taxon>Clostridia</taxon>
        <taxon>Lachnospirales</taxon>
        <taxon>Lachnospiraceae</taxon>
        <taxon>Schaedlerella</taxon>
    </lineage>
</organism>
<dbReference type="GO" id="GO:0016787">
    <property type="term" value="F:hydrolase activity"/>
    <property type="evidence" value="ECO:0007669"/>
    <property type="project" value="InterPro"/>
</dbReference>
<proteinExistence type="predicted"/>
<reference evidence="4 5" key="1">
    <citation type="submission" date="2019-07" db="EMBL/GenBank/DDBJ databases">
        <title>Draft genome sequences of 15 bacterial species constituting the stable defined intestinal microbiota of the GM15 gnotobiotic mouse model.</title>
        <authorList>
            <person name="Elie C."/>
            <person name="Mathieu A."/>
            <person name="Saliou A."/>
            <person name="Darnaud M."/>
            <person name="Leulier F."/>
            <person name="Tamellini A."/>
        </authorList>
    </citation>
    <scope>NUCLEOTIDE SEQUENCE [LARGE SCALE GENOMIC DNA]</scope>
    <source>
        <strain evidence="5">ASF 502</strain>
    </source>
</reference>
<dbReference type="GO" id="GO:0004386">
    <property type="term" value="F:helicase activity"/>
    <property type="evidence" value="ECO:0007669"/>
    <property type="project" value="UniProtKB-KW"/>
</dbReference>
<dbReference type="GO" id="GO:0003677">
    <property type="term" value="F:DNA binding"/>
    <property type="evidence" value="ECO:0007669"/>
    <property type="project" value="InterPro"/>
</dbReference>
<feature type="coiled-coil region" evidence="1">
    <location>
        <begin position="8"/>
        <end position="38"/>
    </location>
</feature>
<dbReference type="GO" id="GO:0005524">
    <property type="term" value="F:ATP binding"/>
    <property type="evidence" value="ECO:0007669"/>
    <property type="project" value="InterPro"/>
</dbReference>
<dbReference type="AlphaFoldDB" id="A0A9X5H6K2"/>
<gene>
    <name evidence="4" type="ORF">FMM80_10705</name>
</gene>
<dbReference type="SMART" id="SM00487">
    <property type="entry name" value="DEXDc"/>
    <property type="match status" value="1"/>
</dbReference>
<dbReference type="Proteomes" id="UP000474104">
    <property type="component" value="Unassembled WGS sequence"/>
</dbReference>
<feature type="domain" description="Helicase ATP-binding" evidence="2">
    <location>
        <begin position="466"/>
        <end position="632"/>
    </location>
</feature>
<dbReference type="SUPFAM" id="SSF52540">
    <property type="entry name" value="P-loop containing nucleoside triphosphate hydrolases"/>
    <property type="match status" value="2"/>
</dbReference>
<dbReference type="Gene3D" id="3.40.50.300">
    <property type="entry name" value="P-loop containing nucleotide triphosphate hydrolases"/>
    <property type="match status" value="2"/>
</dbReference>
<dbReference type="SUPFAM" id="SSF56024">
    <property type="entry name" value="Phospholipase D/nuclease"/>
    <property type="match status" value="1"/>
</dbReference>
<comment type="caution">
    <text evidence="4">The sequence shown here is derived from an EMBL/GenBank/DDBJ whole genome shotgun (WGS) entry which is preliminary data.</text>
</comment>
<dbReference type="CDD" id="cd18785">
    <property type="entry name" value="SF2_C"/>
    <property type="match status" value="1"/>
</dbReference>
<dbReference type="InterPro" id="IPR054347">
    <property type="entry name" value="TOTE_primase"/>
</dbReference>
<evidence type="ECO:0000313" key="4">
    <source>
        <dbReference type="EMBL" id="NDO69130.1"/>
    </source>
</evidence>
<keyword evidence="4" id="KW-0067">ATP-binding</keyword>
<evidence type="ECO:0000259" key="2">
    <source>
        <dbReference type="PROSITE" id="PS51192"/>
    </source>
</evidence>
<dbReference type="CDD" id="cd00525">
    <property type="entry name" value="AE_Prim_S_like"/>
    <property type="match status" value="1"/>
</dbReference>
<keyword evidence="1" id="KW-0175">Coiled coil</keyword>
<dbReference type="Gene3D" id="3.30.870.10">
    <property type="entry name" value="Endonuclease Chain A"/>
    <property type="match status" value="1"/>
</dbReference>
<evidence type="ECO:0000259" key="3">
    <source>
        <dbReference type="PROSITE" id="PS51194"/>
    </source>
</evidence>
<accession>A0A9X5H6K2</accession>
<dbReference type="Pfam" id="PF04851">
    <property type="entry name" value="ResIII"/>
    <property type="match status" value="1"/>
</dbReference>
<sequence>MNIEAYNLDSLRKLVRNLQDENKRLKELLDKADVAYESENVFEEKIETIEEYDPDQGGRIQSKYITEELANRFFAMFWGRMDVYAKRGTKGGYFPQCDNRWNNRICPKQRGGKVNCEACENRRWTELKPKKIIEHLLGYREDGADVLGVYPLLPDSTCRFVVFDFDNHEKGAEKTDFANTNDEWHEEVDALRLICERNGITPLVERSRSGRGAHVWIFFKKPISAALARNFGFLLLDKGSTSINLKSFHYYDRMYPSQDAASSIGNLIALPLQGQALKNGNSAFVDKNWNAYPDQWDILLNHTQKLSKENVEKYMAKWQTELAGEKGMLVPYISGNRPKPWKKKEGFVKSDVVGKMHIVLGDGVYVDTLNLMPRLQNQIRSMAAFDNPVFYKNRRLGYSNYYNFSAVYMGKDQDGYICIPRGLRDDLLSFCKEAGIEYDLLDYREKGRPIGVSFHGDLKMQQNLAAQHLLAFDHGILSAATAFGKTVVCSYLISERKVNTLILLQSKDLLEQWVDELNKFLSIDEEPPIYKTKSGRKKHRKSVIGILHGSKNTLTGIIDVAMVGSMYSKGKFNDFVNSYGMVVMDECHHCGSNTSVEVMQKVNARYVYGVTATPKRGDNLEKIIHMLLGPIRHSYTAKERAVEQGIGHYVYPRYTRVVDTNESKNGINSAYALISTNTVRNEMILADTRICVKEGRTPVILTRYKEQAKYLYDNLQKDADYVFILYGDNSDKENSEVRRKLKEVTRNQSLILVATGQKIGEGFDYPRLDTLMLASPVSFAGRLEQYIGRLNRDYEGKKEVIVYDYVDSHIRVFDNMYSKRLRTYKRTGFQLITNRILSKQTVNSIYDSGNYMDVFERDIVEAEKKIIVSSPELTQDKIERFIYLVKARQEAGITVTVITIEPQNISYGSSEFCQRFIQEMRESGIQVIVKEDVIEHFAIIDDELVWHGGMNLLGKEDVWDNLMRIRSDQVAAELLEIALKKKVRDSGGE</sequence>
<dbReference type="InterPro" id="IPR006935">
    <property type="entry name" value="Helicase/UvrB_N"/>
</dbReference>
<dbReference type="InterPro" id="IPR050742">
    <property type="entry name" value="Helicase_Restrict-Modif_Enz"/>
</dbReference>